<reference evidence="1 2" key="1">
    <citation type="submission" date="2021-03" db="EMBL/GenBank/DDBJ databases">
        <title>Sequencing the genomes of 1000 actinobacteria strains.</title>
        <authorList>
            <person name="Klenk H.-P."/>
        </authorList>
    </citation>
    <scope>NUCLEOTIDE SEQUENCE [LARGE SCALE GENOMIC DNA]</scope>
    <source>
        <strain evidence="1 2">DSM 46670</strain>
    </source>
</reference>
<evidence type="ECO:0000313" key="2">
    <source>
        <dbReference type="Proteomes" id="UP001519332"/>
    </source>
</evidence>
<keyword evidence="2" id="KW-1185">Reference proteome</keyword>
<proteinExistence type="predicted"/>
<name>A0ABS4TMZ4_9PSEU</name>
<dbReference type="Proteomes" id="UP001519332">
    <property type="component" value="Unassembled WGS sequence"/>
</dbReference>
<sequence length="179" mass="20140">MTSCDILARSASAITGTNPAHDTRFSSSNRTDALDHLCDNLTESAFHHTRLENLRDSHYRRSEGTFTYYTPPRTTIHRWIQAKWLPGTGRYSVTVRRTGAPKPADPLAGQLVLDVRRFINKLFPAALTALNDIMQLTPLNRVPGYTATLENPSRVNLPWTHSDTTGHRLRILYGITELA</sequence>
<protein>
    <submittedName>
        <fullName evidence="1">Uncharacterized protein</fullName>
    </submittedName>
</protein>
<gene>
    <name evidence="1" type="ORF">JOF56_005725</name>
</gene>
<evidence type="ECO:0000313" key="1">
    <source>
        <dbReference type="EMBL" id="MBP2325340.1"/>
    </source>
</evidence>
<accession>A0ABS4TMZ4</accession>
<comment type="caution">
    <text evidence="1">The sequence shown here is derived from an EMBL/GenBank/DDBJ whole genome shotgun (WGS) entry which is preliminary data.</text>
</comment>
<dbReference type="EMBL" id="JAGINW010000001">
    <property type="protein sequence ID" value="MBP2325340.1"/>
    <property type="molecule type" value="Genomic_DNA"/>
</dbReference>
<dbReference type="RefSeq" id="WP_245381305.1">
    <property type="nucleotide sequence ID" value="NZ_JAGINW010000001.1"/>
</dbReference>
<organism evidence="1 2">
    <name type="scientific">Kibdelosporangium banguiense</name>
    <dbReference type="NCBI Taxonomy" id="1365924"/>
    <lineage>
        <taxon>Bacteria</taxon>
        <taxon>Bacillati</taxon>
        <taxon>Actinomycetota</taxon>
        <taxon>Actinomycetes</taxon>
        <taxon>Pseudonocardiales</taxon>
        <taxon>Pseudonocardiaceae</taxon>
        <taxon>Kibdelosporangium</taxon>
    </lineage>
</organism>